<feature type="transmembrane region" description="Helical" evidence="3">
    <location>
        <begin position="150"/>
        <end position="173"/>
    </location>
</feature>
<keyword evidence="2" id="KW-0378">Hydrolase</keyword>
<evidence type="ECO:0000259" key="4">
    <source>
        <dbReference type="Pfam" id="PF18290"/>
    </source>
</evidence>
<evidence type="ECO:0000256" key="1">
    <source>
        <dbReference type="ARBA" id="ARBA00005582"/>
    </source>
</evidence>
<comment type="similarity">
    <text evidence="1">Belongs to the Nudix hydrolase family.</text>
</comment>
<dbReference type="InterPro" id="IPR040618">
    <property type="entry name" value="Pre-Nudix"/>
</dbReference>
<evidence type="ECO:0000256" key="3">
    <source>
        <dbReference type="SAM" id="Phobius"/>
    </source>
</evidence>
<name>A0A8T0DTK8_9TREM</name>
<dbReference type="PANTHER" id="PTHR13994">
    <property type="entry name" value="NUDIX HYDROLASE RELATED"/>
    <property type="match status" value="1"/>
</dbReference>
<dbReference type="Pfam" id="PF18290">
    <property type="entry name" value="Nudix_hydro"/>
    <property type="match status" value="1"/>
</dbReference>
<evidence type="ECO:0000256" key="2">
    <source>
        <dbReference type="ARBA" id="ARBA00022801"/>
    </source>
</evidence>
<dbReference type="AlphaFoldDB" id="A0A8T0DTK8"/>
<reference evidence="5 6" key="1">
    <citation type="submission" date="2019-07" db="EMBL/GenBank/DDBJ databases">
        <title>Annotation for the trematode Paragonimus westermani.</title>
        <authorList>
            <person name="Choi Y.-J."/>
        </authorList>
    </citation>
    <scope>NUCLEOTIDE SEQUENCE [LARGE SCALE GENOMIC DNA]</scope>
    <source>
        <strain evidence="5">180907_Pwestermani</strain>
    </source>
</reference>
<dbReference type="Gene3D" id="3.40.630.30">
    <property type="match status" value="1"/>
</dbReference>
<dbReference type="GO" id="GO:0047631">
    <property type="term" value="F:ADP-ribose diphosphatase activity"/>
    <property type="evidence" value="ECO:0007669"/>
    <property type="project" value="TreeGrafter"/>
</dbReference>
<dbReference type="Proteomes" id="UP000699462">
    <property type="component" value="Unassembled WGS sequence"/>
</dbReference>
<dbReference type="OrthoDB" id="447842at2759"/>
<organism evidence="5 6">
    <name type="scientific">Paragonimus westermani</name>
    <dbReference type="NCBI Taxonomy" id="34504"/>
    <lineage>
        <taxon>Eukaryota</taxon>
        <taxon>Metazoa</taxon>
        <taxon>Spiralia</taxon>
        <taxon>Lophotrochozoa</taxon>
        <taxon>Platyhelminthes</taxon>
        <taxon>Trematoda</taxon>
        <taxon>Digenea</taxon>
        <taxon>Plagiorchiida</taxon>
        <taxon>Troglotremata</taxon>
        <taxon>Troglotrematidae</taxon>
        <taxon>Paragonimus</taxon>
    </lineage>
</organism>
<sequence>MYFYQYFPELHIYTYTMRPHSSLRVLEFRRLSLLGLILRNSCFSFNNLGRLDKYGGLHVKPHKKALPDSELLHKLVQLSSSSNPSITAIWVYLTLHEFHLIPLLCAPLPNGPELTFHHATGLSATLFRWLDGEPSKIPEFATHQVGVAGMLYLSNIVLTVLSLLFSLFSLPFVHKFSHSFSFNGRDV</sequence>
<dbReference type="PANTHER" id="PTHR13994:SF13">
    <property type="entry name" value="FI03680P"/>
    <property type="match status" value="1"/>
</dbReference>
<protein>
    <recommendedName>
        <fullName evidence="4">Pre-nudix hydrolase domain-containing protein</fullName>
    </recommendedName>
</protein>
<evidence type="ECO:0000313" key="6">
    <source>
        <dbReference type="Proteomes" id="UP000699462"/>
    </source>
</evidence>
<keyword evidence="3" id="KW-0472">Membrane</keyword>
<dbReference type="EMBL" id="JTDF01000819">
    <property type="protein sequence ID" value="KAF8570920.1"/>
    <property type="molecule type" value="Genomic_DNA"/>
</dbReference>
<dbReference type="GO" id="GO:0035529">
    <property type="term" value="F:NADH pyrophosphatase activity"/>
    <property type="evidence" value="ECO:0007669"/>
    <property type="project" value="TreeGrafter"/>
</dbReference>
<gene>
    <name evidence="5" type="ORF">P879_07374</name>
</gene>
<dbReference type="InterPro" id="IPR003293">
    <property type="entry name" value="Nudix_hydrolase6-like"/>
</dbReference>
<proteinExistence type="inferred from homology"/>
<accession>A0A8T0DTK8</accession>
<keyword evidence="6" id="KW-1185">Reference proteome</keyword>
<comment type="caution">
    <text evidence="5">The sequence shown here is derived from an EMBL/GenBank/DDBJ whole genome shotgun (WGS) entry which is preliminary data.</text>
</comment>
<feature type="domain" description="Pre-nudix hydrolase" evidence="4">
    <location>
        <begin position="49"/>
        <end position="130"/>
    </location>
</feature>
<keyword evidence="3" id="KW-0812">Transmembrane</keyword>
<keyword evidence="3" id="KW-1133">Transmembrane helix</keyword>
<dbReference type="GO" id="GO:0051287">
    <property type="term" value="F:NAD binding"/>
    <property type="evidence" value="ECO:0007669"/>
    <property type="project" value="TreeGrafter"/>
</dbReference>
<evidence type="ECO:0000313" key="5">
    <source>
        <dbReference type="EMBL" id="KAF8570920.1"/>
    </source>
</evidence>